<keyword evidence="2" id="KW-1185">Reference proteome</keyword>
<organism evidence="1 2">
    <name type="scientific">Owenia fusiformis</name>
    <name type="common">Polychaete worm</name>
    <dbReference type="NCBI Taxonomy" id="6347"/>
    <lineage>
        <taxon>Eukaryota</taxon>
        <taxon>Metazoa</taxon>
        <taxon>Spiralia</taxon>
        <taxon>Lophotrochozoa</taxon>
        <taxon>Annelida</taxon>
        <taxon>Polychaeta</taxon>
        <taxon>Sedentaria</taxon>
        <taxon>Canalipalpata</taxon>
        <taxon>Sabellida</taxon>
        <taxon>Oweniida</taxon>
        <taxon>Oweniidae</taxon>
        <taxon>Owenia</taxon>
    </lineage>
</organism>
<accession>A0A8J1XRR2</accession>
<dbReference type="GO" id="GO:0016052">
    <property type="term" value="P:carbohydrate catabolic process"/>
    <property type="evidence" value="ECO:0007669"/>
    <property type="project" value="InterPro"/>
</dbReference>
<dbReference type="InterPro" id="IPR010502">
    <property type="entry name" value="Carb-bd_dom_fam9"/>
</dbReference>
<dbReference type="PANTHER" id="PTHR35532">
    <property type="entry name" value="SIMILAR TO POLYHYDROXYALKANOATE DEPOLYMERASE"/>
    <property type="match status" value="1"/>
</dbReference>
<dbReference type="GO" id="GO:0004553">
    <property type="term" value="F:hydrolase activity, hydrolyzing O-glycosyl compounds"/>
    <property type="evidence" value="ECO:0007669"/>
    <property type="project" value="InterPro"/>
</dbReference>
<dbReference type="Proteomes" id="UP000749559">
    <property type="component" value="Unassembled WGS sequence"/>
</dbReference>
<proteinExistence type="predicted"/>
<dbReference type="CDD" id="cd09620">
    <property type="entry name" value="CBM9_like_3"/>
    <property type="match status" value="1"/>
</dbReference>
<dbReference type="PANTHER" id="PTHR35532:SF5">
    <property type="entry name" value="CARBOHYDRATE-BINDING DOMAIN-CONTAINING PROTEIN"/>
    <property type="match status" value="1"/>
</dbReference>
<name>A0A8J1XRR2_OWEFU</name>
<gene>
    <name evidence="1" type="ORF">OFUS_LOCUS14982</name>
</gene>
<dbReference type="SUPFAM" id="SSF49344">
    <property type="entry name" value="CBD9-like"/>
    <property type="match status" value="1"/>
</dbReference>
<dbReference type="GO" id="GO:0030246">
    <property type="term" value="F:carbohydrate binding"/>
    <property type="evidence" value="ECO:0007669"/>
    <property type="project" value="InterPro"/>
</dbReference>
<sequence length="466" mass="54716">MRSAFPLLLALVVVTELHTTFAKSKKNHGHNNEAVKHMKWKIDSGQKHAELKFQSYVESLRKTRKKAGITKYGRKQWQRKERKSFLKTVGLFCGIDPSIMQNGDRERINNHVKASKDCLNICDAIACDLPYPKSYIAYHLRGEKITTDGRLEERAWLEVPWTDAFIDIQGAQHPTPRFQTRAKMRYDDEYLYIAARIDEPDIWANQTEHDSVIFQDNDFEVFIDPGSSTHGYKEYEMNALNTYWDLELNKPYMNGGSPNSSFEMAKLKRAVFINGTINDPSDTDNYWSVEIAMPFSDLIRDTPVTSAPPGDKDQWRINFSRVEWKVRKVGKHYEKIPKLKPDNWVWSSQRAINMHIPERWGLVEFRNTSKVGHLRYNRWQKWTVLSGAFQFYYAMKEFWVNNGYYSKNVKDLRLSPAMLNGRCVTLPQFSETNEEYRFNLSVRSVHLPRLMCMIQDDRFTQCEIHH</sequence>
<comment type="caution">
    <text evidence="1">The sequence shown here is derived from an EMBL/GenBank/DDBJ whole genome shotgun (WGS) entry which is preliminary data.</text>
</comment>
<reference evidence="1" key="1">
    <citation type="submission" date="2022-03" db="EMBL/GenBank/DDBJ databases">
        <authorList>
            <person name="Martin C."/>
        </authorList>
    </citation>
    <scope>NUCLEOTIDE SEQUENCE</scope>
</reference>
<dbReference type="OrthoDB" id="59288at2759"/>
<protein>
    <submittedName>
        <fullName evidence="1">Uncharacterized protein</fullName>
    </submittedName>
</protein>
<dbReference type="EMBL" id="CAIIXF020000007">
    <property type="protein sequence ID" value="CAH1789661.1"/>
    <property type="molecule type" value="Genomic_DNA"/>
</dbReference>
<evidence type="ECO:0000313" key="1">
    <source>
        <dbReference type="EMBL" id="CAH1789661.1"/>
    </source>
</evidence>
<evidence type="ECO:0000313" key="2">
    <source>
        <dbReference type="Proteomes" id="UP000749559"/>
    </source>
</evidence>
<dbReference type="Pfam" id="PF06452">
    <property type="entry name" value="CBM9_1"/>
    <property type="match status" value="1"/>
</dbReference>
<dbReference type="Gene3D" id="2.60.40.1190">
    <property type="match status" value="1"/>
</dbReference>
<dbReference type="AlphaFoldDB" id="A0A8J1XRR2"/>